<organism evidence="2 3">
    <name type="scientific">Posidoniimonas polymericola</name>
    <dbReference type="NCBI Taxonomy" id="2528002"/>
    <lineage>
        <taxon>Bacteria</taxon>
        <taxon>Pseudomonadati</taxon>
        <taxon>Planctomycetota</taxon>
        <taxon>Planctomycetia</taxon>
        <taxon>Pirellulales</taxon>
        <taxon>Lacipirellulaceae</taxon>
        <taxon>Posidoniimonas</taxon>
    </lineage>
</organism>
<dbReference type="RefSeq" id="WP_146589716.1">
    <property type="nucleotide sequence ID" value="NZ_SJPO01000009.1"/>
</dbReference>
<dbReference type="Proteomes" id="UP000318478">
    <property type="component" value="Unassembled WGS sequence"/>
</dbReference>
<protein>
    <submittedName>
        <fullName evidence="2">Transposase IS200 like protein</fullName>
    </submittedName>
</protein>
<accession>A0A5C5YFY8</accession>
<dbReference type="GO" id="GO:0006313">
    <property type="term" value="P:DNA transposition"/>
    <property type="evidence" value="ECO:0007669"/>
    <property type="project" value="InterPro"/>
</dbReference>
<comment type="caution">
    <text evidence="2">The sequence shown here is derived from an EMBL/GenBank/DDBJ whole genome shotgun (WGS) entry which is preliminary data.</text>
</comment>
<dbReference type="EMBL" id="SJPO01000009">
    <property type="protein sequence ID" value="TWT73859.1"/>
    <property type="molecule type" value="Genomic_DNA"/>
</dbReference>
<evidence type="ECO:0000313" key="2">
    <source>
        <dbReference type="EMBL" id="TWT73859.1"/>
    </source>
</evidence>
<reference evidence="2 3" key="1">
    <citation type="submission" date="2019-02" db="EMBL/GenBank/DDBJ databases">
        <title>Deep-cultivation of Planctomycetes and their phenomic and genomic characterization uncovers novel biology.</title>
        <authorList>
            <person name="Wiegand S."/>
            <person name="Jogler M."/>
            <person name="Boedeker C."/>
            <person name="Pinto D."/>
            <person name="Vollmers J."/>
            <person name="Rivas-Marin E."/>
            <person name="Kohn T."/>
            <person name="Peeters S.H."/>
            <person name="Heuer A."/>
            <person name="Rast P."/>
            <person name="Oberbeckmann S."/>
            <person name="Bunk B."/>
            <person name="Jeske O."/>
            <person name="Meyerdierks A."/>
            <person name="Storesund J.E."/>
            <person name="Kallscheuer N."/>
            <person name="Luecker S."/>
            <person name="Lage O.M."/>
            <person name="Pohl T."/>
            <person name="Merkel B.J."/>
            <person name="Hornburger P."/>
            <person name="Mueller R.-W."/>
            <person name="Bruemmer F."/>
            <person name="Labrenz M."/>
            <person name="Spormann A.M."/>
            <person name="Op Den Camp H."/>
            <person name="Overmann J."/>
            <person name="Amann R."/>
            <person name="Jetten M.S.M."/>
            <person name="Mascher T."/>
            <person name="Medema M.H."/>
            <person name="Devos D.P."/>
            <person name="Kaster A.-K."/>
            <person name="Ovreas L."/>
            <person name="Rohde M."/>
            <person name="Galperin M.Y."/>
            <person name="Jogler C."/>
        </authorList>
    </citation>
    <scope>NUCLEOTIDE SEQUENCE [LARGE SCALE GENOMIC DNA]</scope>
    <source>
        <strain evidence="2 3">Pla123a</strain>
    </source>
</reference>
<dbReference type="InterPro" id="IPR002686">
    <property type="entry name" value="Transposase_17"/>
</dbReference>
<dbReference type="Pfam" id="PF01797">
    <property type="entry name" value="Y1_Tnp"/>
    <property type="match status" value="1"/>
</dbReference>
<dbReference type="AlphaFoldDB" id="A0A5C5YFY8"/>
<dbReference type="SUPFAM" id="SSF143422">
    <property type="entry name" value="Transposase IS200-like"/>
    <property type="match status" value="1"/>
</dbReference>
<dbReference type="Gene3D" id="3.30.70.1290">
    <property type="entry name" value="Transposase IS200-like"/>
    <property type="match status" value="1"/>
</dbReference>
<name>A0A5C5YFY8_9BACT</name>
<dbReference type="InterPro" id="IPR036515">
    <property type="entry name" value="Transposase_17_sf"/>
</dbReference>
<dbReference type="OrthoDB" id="9798161at2"/>
<dbReference type="GO" id="GO:0003677">
    <property type="term" value="F:DNA binding"/>
    <property type="evidence" value="ECO:0007669"/>
    <property type="project" value="InterPro"/>
</dbReference>
<evidence type="ECO:0000259" key="1">
    <source>
        <dbReference type="Pfam" id="PF01797"/>
    </source>
</evidence>
<evidence type="ECO:0000313" key="3">
    <source>
        <dbReference type="Proteomes" id="UP000318478"/>
    </source>
</evidence>
<keyword evidence="3" id="KW-1185">Reference proteome</keyword>
<feature type="domain" description="Transposase IS200-like" evidence="1">
    <location>
        <begin position="8"/>
        <end position="76"/>
    </location>
</feature>
<sequence>MPQSLVGGVADHVHVLFDIGRLEAPAKLVEHAKRESSKFIKTLGAKCGSFYWQRGYGMFSVSPTHRDEVERYVRHQEEHHRTQSFQEEYRSFLDRYGIDYDERYVWD</sequence>
<dbReference type="GO" id="GO:0004803">
    <property type="term" value="F:transposase activity"/>
    <property type="evidence" value="ECO:0007669"/>
    <property type="project" value="InterPro"/>
</dbReference>
<gene>
    <name evidence="2" type="ORF">Pla123a_37530</name>
</gene>
<proteinExistence type="predicted"/>